<evidence type="ECO:0000256" key="1">
    <source>
        <dbReference type="ARBA" id="ARBA00023015"/>
    </source>
</evidence>
<dbReference type="Gene3D" id="1.10.357.10">
    <property type="entry name" value="Tetracycline Repressor, domain 2"/>
    <property type="match status" value="1"/>
</dbReference>
<dbReference type="SUPFAM" id="SSF48498">
    <property type="entry name" value="Tetracyclin repressor-like, C-terminal domain"/>
    <property type="match status" value="1"/>
</dbReference>
<dbReference type="Gene3D" id="1.10.10.60">
    <property type="entry name" value="Homeodomain-like"/>
    <property type="match status" value="1"/>
</dbReference>
<comment type="caution">
    <text evidence="5">The sequence shown here is derived from an EMBL/GenBank/DDBJ whole genome shotgun (WGS) entry which is preliminary data.</text>
</comment>
<dbReference type="InterPro" id="IPR050109">
    <property type="entry name" value="HTH-type_TetR-like_transc_reg"/>
</dbReference>
<gene>
    <name evidence="5" type="ORF">BST12_11000</name>
</gene>
<dbReference type="PANTHER" id="PTHR30055:SF234">
    <property type="entry name" value="HTH-TYPE TRANSCRIPTIONAL REGULATOR BETI"/>
    <property type="match status" value="1"/>
</dbReference>
<protein>
    <submittedName>
        <fullName evidence="5">TetR family transcriptional regulator</fullName>
    </submittedName>
</protein>
<dbReference type="InterPro" id="IPR036271">
    <property type="entry name" value="Tet_transcr_reg_TetR-rel_C_sf"/>
</dbReference>
<dbReference type="RefSeq" id="WP_083113140.1">
    <property type="nucleotide sequence ID" value="NZ_JACKTS010000037.1"/>
</dbReference>
<keyword evidence="1" id="KW-0805">Transcription regulation</keyword>
<dbReference type="EMBL" id="MVHE01000012">
    <property type="protein sequence ID" value="ORA21923.1"/>
    <property type="molecule type" value="Genomic_DNA"/>
</dbReference>
<dbReference type="Proteomes" id="UP000192284">
    <property type="component" value="Unassembled WGS sequence"/>
</dbReference>
<evidence type="ECO:0000313" key="5">
    <source>
        <dbReference type="EMBL" id="ORA21923.1"/>
    </source>
</evidence>
<feature type="domain" description="HTH tetR-type" evidence="4">
    <location>
        <begin position="13"/>
        <end position="53"/>
    </location>
</feature>
<dbReference type="InterPro" id="IPR001647">
    <property type="entry name" value="HTH_TetR"/>
</dbReference>
<sequence length="201" mass="22167">MARPKLIEEVELLDRLLDAFADLGYEGTSLRELCRHLGMSHNLIHRRYQSKDAAWHAAVDHGFADLSAALHVAPEDVPRDLFAALRLVMIKYSEATLRRPALARIIQHEAAISGPRFAYMFKNYIGPTRQATAAILQRLQADGVVREGAVEAVYFFLTTWGIGGLASASDELRGTGEPGYSRVELARLAVDVVVDGLRARG</sequence>
<reference evidence="5 6" key="1">
    <citation type="submission" date="2017-02" db="EMBL/GenBank/DDBJ databases">
        <title>The new phylogeny of genus Mycobacterium.</title>
        <authorList>
            <person name="Tortoli E."/>
            <person name="Trovato A."/>
            <person name="Cirillo D.M."/>
        </authorList>
    </citation>
    <scope>NUCLEOTIDE SEQUENCE [LARGE SCALE GENOMIC DNA]</scope>
    <source>
        <strain evidence="5 6">DSM 45057</strain>
    </source>
</reference>
<accession>A0A1W9ZW21</accession>
<evidence type="ECO:0000259" key="4">
    <source>
        <dbReference type="Pfam" id="PF00440"/>
    </source>
</evidence>
<dbReference type="InterPro" id="IPR009057">
    <property type="entry name" value="Homeodomain-like_sf"/>
</dbReference>
<dbReference type="SUPFAM" id="SSF46689">
    <property type="entry name" value="Homeodomain-like"/>
    <property type="match status" value="1"/>
</dbReference>
<dbReference type="GO" id="GO:0000976">
    <property type="term" value="F:transcription cis-regulatory region binding"/>
    <property type="evidence" value="ECO:0007669"/>
    <property type="project" value="TreeGrafter"/>
</dbReference>
<organism evidence="5 6">
    <name type="scientific">Mycobacterium angelicum</name>
    <dbReference type="NCBI Taxonomy" id="470074"/>
    <lineage>
        <taxon>Bacteria</taxon>
        <taxon>Bacillati</taxon>
        <taxon>Actinomycetota</taxon>
        <taxon>Actinomycetes</taxon>
        <taxon>Mycobacteriales</taxon>
        <taxon>Mycobacteriaceae</taxon>
        <taxon>Mycobacterium</taxon>
    </lineage>
</organism>
<proteinExistence type="predicted"/>
<dbReference type="AlphaFoldDB" id="A0A1W9ZW21"/>
<keyword evidence="6" id="KW-1185">Reference proteome</keyword>
<keyword evidence="2" id="KW-0238">DNA-binding</keyword>
<evidence type="ECO:0000313" key="6">
    <source>
        <dbReference type="Proteomes" id="UP000192284"/>
    </source>
</evidence>
<evidence type="ECO:0000256" key="3">
    <source>
        <dbReference type="ARBA" id="ARBA00023163"/>
    </source>
</evidence>
<dbReference type="GO" id="GO:0003700">
    <property type="term" value="F:DNA-binding transcription factor activity"/>
    <property type="evidence" value="ECO:0007669"/>
    <property type="project" value="TreeGrafter"/>
</dbReference>
<evidence type="ECO:0000256" key="2">
    <source>
        <dbReference type="ARBA" id="ARBA00023125"/>
    </source>
</evidence>
<dbReference type="OrthoDB" id="4303523at2"/>
<dbReference type="Pfam" id="PF00440">
    <property type="entry name" value="TetR_N"/>
    <property type="match status" value="1"/>
</dbReference>
<name>A0A1W9ZW21_MYCAN</name>
<dbReference type="PANTHER" id="PTHR30055">
    <property type="entry name" value="HTH-TYPE TRANSCRIPTIONAL REGULATOR RUTR"/>
    <property type="match status" value="1"/>
</dbReference>
<keyword evidence="3" id="KW-0804">Transcription</keyword>